<dbReference type="EMBL" id="JASKYM010000002">
    <property type="protein sequence ID" value="MDK2563429.1"/>
    <property type="molecule type" value="Genomic_DNA"/>
</dbReference>
<accession>A0ABT7E927</accession>
<evidence type="ECO:0000313" key="1">
    <source>
        <dbReference type="EMBL" id="MDK2563429.1"/>
    </source>
</evidence>
<dbReference type="Proteomes" id="UP001301012">
    <property type="component" value="Unassembled WGS sequence"/>
</dbReference>
<comment type="caution">
    <text evidence="1">The sequence shown here is derived from an EMBL/GenBank/DDBJ whole genome shotgun (WGS) entry which is preliminary data.</text>
</comment>
<name>A0ABT7E927_9FIRM</name>
<organism evidence="1 2">
    <name type="scientific">Romboutsia sedimentorum</name>
    <dbReference type="NCBI Taxonomy" id="1368474"/>
    <lineage>
        <taxon>Bacteria</taxon>
        <taxon>Bacillati</taxon>
        <taxon>Bacillota</taxon>
        <taxon>Clostridia</taxon>
        <taxon>Peptostreptococcales</taxon>
        <taxon>Peptostreptococcaceae</taxon>
        <taxon>Romboutsia</taxon>
    </lineage>
</organism>
<protein>
    <submittedName>
        <fullName evidence="1">Uncharacterized protein</fullName>
    </submittedName>
</protein>
<sequence length="56" mass="6635">MKQSKKYKEYKNDSIQNLVNHAQGDKELASQYEEGQEINKKLGKNKKEITTRNNMY</sequence>
<proteinExistence type="predicted"/>
<dbReference type="RefSeq" id="WP_284132369.1">
    <property type="nucleotide sequence ID" value="NZ_JASKYM010000002.1"/>
</dbReference>
<reference evidence="1 2" key="1">
    <citation type="submission" date="2023-05" db="EMBL/GenBank/DDBJ databases">
        <title>Rombocin, a short stable natural nisin variant, displays selective antimicrobial activity against Listeria monocytogenes and employs dual mode of action to kill target bacterial strains.</title>
        <authorList>
            <person name="Wambui J."/>
            <person name="Stephan R."/>
            <person name="Kuipers O.P."/>
        </authorList>
    </citation>
    <scope>NUCLEOTIDE SEQUENCE [LARGE SCALE GENOMIC DNA]</scope>
    <source>
        <strain evidence="1 2">RC002</strain>
    </source>
</reference>
<evidence type="ECO:0000313" key="2">
    <source>
        <dbReference type="Proteomes" id="UP001301012"/>
    </source>
</evidence>
<gene>
    <name evidence="1" type="ORF">QOZ84_07690</name>
</gene>
<keyword evidence="2" id="KW-1185">Reference proteome</keyword>